<dbReference type="PANTHER" id="PTHR24208:SF127">
    <property type="entry name" value="LIM_HOMEOBOX PROTEIN AWH"/>
    <property type="match status" value="1"/>
</dbReference>
<name>A0A816MV28_9BILA</name>
<comment type="caution">
    <text evidence="10">The sequence shown here is derived from an EMBL/GenBank/DDBJ whole genome shotgun (WGS) entry which is preliminary data.</text>
</comment>
<dbReference type="AlphaFoldDB" id="A0A816MV28"/>
<dbReference type="Gene3D" id="1.10.10.60">
    <property type="entry name" value="Homeodomain-like"/>
    <property type="match status" value="1"/>
</dbReference>
<reference evidence="10" key="1">
    <citation type="submission" date="2021-02" db="EMBL/GenBank/DDBJ databases">
        <authorList>
            <person name="Nowell W R."/>
        </authorList>
    </citation>
    <scope>NUCLEOTIDE SEQUENCE</scope>
</reference>
<dbReference type="GO" id="GO:0005634">
    <property type="term" value="C:nucleus"/>
    <property type="evidence" value="ECO:0007669"/>
    <property type="project" value="UniProtKB-SubCell"/>
</dbReference>
<dbReference type="GO" id="GO:0000977">
    <property type="term" value="F:RNA polymerase II transcription regulatory region sequence-specific DNA binding"/>
    <property type="evidence" value="ECO:0007669"/>
    <property type="project" value="TreeGrafter"/>
</dbReference>
<keyword evidence="2 8" id="KW-0479">Metal-binding</keyword>
<dbReference type="Proteomes" id="UP000663824">
    <property type="component" value="Unassembled WGS sequence"/>
</dbReference>
<keyword evidence="5" id="KW-0238">DNA-binding</keyword>
<evidence type="ECO:0000313" key="10">
    <source>
        <dbReference type="EMBL" id="CAF2006319.1"/>
    </source>
</evidence>
<organism evidence="10 13">
    <name type="scientific">Rotaria magnacalcarata</name>
    <dbReference type="NCBI Taxonomy" id="392030"/>
    <lineage>
        <taxon>Eukaryota</taxon>
        <taxon>Metazoa</taxon>
        <taxon>Spiralia</taxon>
        <taxon>Gnathifera</taxon>
        <taxon>Rotifera</taxon>
        <taxon>Eurotatoria</taxon>
        <taxon>Bdelloidea</taxon>
        <taxon>Philodinida</taxon>
        <taxon>Philodinidae</taxon>
        <taxon>Rotaria</taxon>
    </lineage>
</organism>
<keyword evidence="7" id="KW-0539">Nucleus</keyword>
<evidence type="ECO:0000256" key="6">
    <source>
        <dbReference type="ARBA" id="ARBA00023155"/>
    </source>
</evidence>
<dbReference type="EMBL" id="CAJNRE010003152">
    <property type="protein sequence ID" value="CAF2006319.1"/>
    <property type="molecule type" value="Genomic_DNA"/>
</dbReference>
<dbReference type="InterPro" id="IPR009057">
    <property type="entry name" value="Homeodomain-like_sf"/>
</dbReference>
<sequence length="202" mass="23743">MDDECRTKLTHTASWNESVYKDIADYFLCSACKIIINDEFYLRVGSKIYHESCLQCAICQIALDEKSTCFLRGVHILCRQDYYKYLINKCPKCNRFIYPHDWVRRACEHTYHLTCFACYKCGRQLSTGEEYAWENNSILCKIHVIEDSETKYDANKQSETKRIRTAFSLEQLEILQDNFKSDQNPDGQNLGWIAQLAARRDI</sequence>
<comment type="subcellular location">
    <subcellularLocation>
        <location evidence="1">Nucleus</location>
    </subcellularLocation>
</comment>
<dbReference type="Proteomes" id="UP000676336">
    <property type="component" value="Unassembled WGS sequence"/>
</dbReference>
<evidence type="ECO:0000313" key="11">
    <source>
        <dbReference type="EMBL" id="CAF4106564.1"/>
    </source>
</evidence>
<feature type="domain" description="LIM zinc-binding" evidence="9">
    <location>
        <begin position="88"/>
        <end position="150"/>
    </location>
</feature>
<evidence type="ECO:0000313" key="13">
    <source>
        <dbReference type="Proteomes" id="UP000663824"/>
    </source>
</evidence>
<evidence type="ECO:0000256" key="2">
    <source>
        <dbReference type="ARBA" id="ARBA00022723"/>
    </source>
</evidence>
<evidence type="ECO:0000256" key="8">
    <source>
        <dbReference type="PROSITE-ProRule" id="PRU00125"/>
    </source>
</evidence>
<dbReference type="PANTHER" id="PTHR24208">
    <property type="entry name" value="LIM/HOMEOBOX PROTEIN LHX"/>
    <property type="match status" value="1"/>
</dbReference>
<proteinExistence type="predicted"/>
<dbReference type="InterPro" id="IPR050453">
    <property type="entry name" value="LIM_Homeobox_TF"/>
</dbReference>
<dbReference type="GO" id="GO:0046872">
    <property type="term" value="F:metal ion binding"/>
    <property type="evidence" value="ECO:0007669"/>
    <property type="project" value="UniProtKB-KW"/>
</dbReference>
<keyword evidence="3 8" id="KW-0862">Zinc</keyword>
<dbReference type="PROSITE" id="PS50023">
    <property type="entry name" value="LIM_DOMAIN_2"/>
    <property type="match status" value="2"/>
</dbReference>
<dbReference type="SUPFAM" id="SSF46689">
    <property type="entry name" value="Homeodomain-like"/>
    <property type="match status" value="1"/>
</dbReference>
<dbReference type="Gene3D" id="2.10.110.10">
    <property type="entry name" value="Cysteine Rich Protein"/>
    <property type="match status" value="2"/>
</dbReference>
<feature type="domain" description="LIM zinc-binding" evidence="9">
    <location>
        <begin position="27"/>
        <end position="87"/>
    </location>
</feature>
<evidence type="ECO:0000256" key="1">
    <source>
        <dbReference type="ARBA" id="ARBA00004123"/>
    </source>
</evidence>
<gene>
    <name evidence="12" type="ORF">GIL414_LOCUS53565</name>
    <name evidence="10" type="ORF">MBJ925_LOCUS8475</name>
    <name evidence="11" type="ORF">SMN809_LOCUS17598</name>
</gene>
<dbReference type="EMBL" id="CAJOBI010008205">
    <property type="protein sequence ID" value="CAF4106564.1"/>
    <property type="molecule type" value="Genomic_DNA"/>
</dbReference>
<dbReference type="SMART" id="SM00132">
    <property type="entry name" value="LIM"/>
    <property type="match status" value="2"/>
</dbReference>
<evidence type="ECO:0000256" key="4">
    <source>
        <dbReference type="ARBA" id="ARBA00023038"/>
    </source>
</evidence>
<dbReference type="SUPFAM" id="SSF57716">
    <property type="entry name" value="Glucocorticoid receptor-like (DNA-binding domain)"/>
    <property type="match status" value="1"/>
</dbReference>
<evidence type="ECO:0000259" key="9">
    <source>
        <dbReference type="PROSITE" id="PS50023"/>
    </source>
</evidence>
<keyword evidence="6" id="KW-0371">Homeobox</keyword>
<evidence type="ECO:0000256" key="3">
    <source>
        <dbReference type="ARBA" id="ARBA00022833"/>
    </source>
</evidence>
<dbReference type="Pfam" id="PF00412">
    <property type="entry name" value="LIM"/>
    <property type="match status" value="2"/>
</dbReference>
<keyword evidence="4 8" id="KW-0440">LIM domain</keyword>
<dbReference type="GO" id="GO:0000981">
    <property type="term" value="F:DNA-binding transcription factor activity, RNA polymerase II-specific"/>
    <property type="evidence" value="ECO:0007669"/>
    <property type="project" value="TreeGrafter"/>
</dbReference>
<accession>A0A816MV28</accession>
<dbReference type="PROSITE" id="PS00478">
    <property type="entry name" value="LIM_DOMAIN_1"/>
    <property type="match status" value="2"/>
</dbReference>
<protein>
    <recommendedName>
        <fullName evidence="9">LIM zinc-binding domain-containing protein</fullName>
    </recommendedName>
</protein>
<dbReference type="EMBL" id="CAJOBJ010185956">
    <property type="protein sequence ID" value="CAF4936075.1"/>
    <property type="molecule type" value="Genomic_DNA"/>
</dbReference>
<dbReference type="GO" id="GO:0030182">
    <property type="term" value="P:neuron differentiation"/>
    <property type="evidence" value="ECO:0007669"/>
    <property type="project" value="TreeGrafter"/>
</dbReference>
<evidence type="ECO:0000256" key="5">
    <source>
        <dbReference type="ARBA" id="ARBA00023125"/>
    </source>
</evidence>
<dbReference type="Proteomes" id="UP000681720">
    <property type="component" value="Unassembled WGS sequence"/>
</dbReference>
<evidence type="ECO:0000256" key="7">
    <source>
        <dbReference type="ARBA" id="ARBA00023242"/>
    </source>
</evidence>
<dbReference type="InterPro" id="IPR001781">
    <property type="entry name" value="Znf_LIM"/>
</dbReference>
<evidence type="ECO:0000313" key="12">
    <source>
        <dbReference type="EMBL" id="CAF4936075.1"/>
    </source>
</evidence>